<keyword evidence="4" id="KW-1185">Reference proteome</keyword>
<feature type="region of interest" description="Disordered" evidence="2">
    <location>
        <begin position="1"/>
        <end position="44"/>
    </location>
</feature>
<proteinExistence type="predicted"/>
<dbReference type="RefSeq" id="XP_033391968.1">
    <property type="nucleotide sequence ID" value="XM_033542652.1"/>
</dbReference>
<keyword evidence="1" id="KW-0175">Coiled coil</keyword>
<dbReference type="EMBL" id="ML995527">
    <property type="protein sequence ID" value="KAF2136250.1"/>
    <property type="molecule type" value="Genomic_DNA"/>
</dbReference>
<protein>
    <submittedName>
        <fullName evidence="3">Uncharacterized protein</fullName>
    </submittedName>
</protein>
<feature type="region of interest" description="Disordered" evidence="2">
    <location>
        <begin position="96"/>
        <end position="123"/>
    </location>
</feature>
<dbReference type="Proteomes" id="UP000799438">
    <property type="component" value="Unassembled WGS sequence"/>
</dbReference>
<organism evidence="3 4">
    <name type="scientific">Aplosporella prunicola CBS 121167</name>
    <dbReference type="NCBI Taxonomy" id="1176127"/>
    <lineage>
        <taxon>Eukaryota</taxon>
        <taxon>Fungi</taxon>
        <taxon>Dikarya</taxon>
        <taxon>Ascomycota</taxon>
        <taxon>Pezizomycotina</taxon>
        <taxon>Dothideomycetes</taxon>
        <taxon>Dothideomycetes incertae sedis</taxon>
        <taxon>Botryosphaeriales</taxon>
        <taxon>Aplosporellaceae</taxon>
        <taxon>Aplosporella</taxon>
    </lineage>
</organism>
<sequence length="234" mass="25892">MPDANMNDQASDSNASSNIIIRVVRTRGTPQDDPPPPYTPREVLPFPQADVDRFRDRYQDLLRQRNEQIRTLRRQNDALRTEVRARDEELRALRVGRSFERDRRHGAQQQHPPPGHDPGAVHHHQPVYHGILQQQPLPPSTLPMGSYLTATTVVTLGPGPGLGLGLALARRPDVETTATVTTATETTAIGMTATAIGADRVTGTVVGEVVTRVAAEPSSLCWFSIVDWLHKLRE</sequence>
<reference evidence="3" key="1">
    <citation type="journal article" date="2020" name="Stud. Mycol.">
        <title>101 Dothideomycetes genomes: a test case for predicting lifestyles and emergence of pathogens.</title>
        <authorList>
            <person name="Haridas S."/>
            <person name="Albert R."/>
            <person name="Binder M."/>
            <person name="Bloem J."/>
            <person name="Labutti K."/>
            <person name="Salamov A."/>
            <person name="Andreopoulos B."/>
            <person name="Baker S."/>
            <person name="Barry K."/>
            <person name="Bills G."/>
            <person name="Bluhm B."/>
            <person name="Cannon C."/>
            <person name="Castanera R."/>
            <person name="Culley D."/>
            <person name="Daum C."/>
            <person name="Ezra D."/>
            <person name="Gonzalez J."/>
            <person name="Henrissat B."/>
            <person name="Kuo A."/>
            <person name="Liang C."/>
            <person name="Lipzen A."/>
            <person name="Lutzoni F."/>
            <person name="Magnuson J."/>
            <person name="Mondo S."/>
            <person name="Nolan M."/>
            <person name="Ohm R."/>
            <person name="Pangilinan J."/>
            <person name="Park H.-J."/>
            <person name="Ramirez L."/>
            <person name="Alfaro M."/>
            <person name="Sun H."/>
            <person name="Tritt A."/>
            <person name="Yoshinaga Y."/>
            <person name="Zwiers L.-H."/>
            <person name="Turgeon B."/>
            <person name="Goodwin S."/>
            <person name="Spatafora J."/>
            <person name="Crous P."/>
            <person name="Grigoriev I."/>
        </authorList>
    </citation>
    <scope>NUCLEOTIDE SEQUENCE</scope>
    <source>
        <strain evidence="3">CBS 121167</strain>
    </source>
</reference>
<evidence type="ECO:0000256" key="2">
    <source>
        <dbReference type="SAM" id="MobiDB-lite"/>
    </source>
</evidence>
<accession>A0A6A6AWY4</accession>
<dbReference type="GeneID" id="54300149"/>
<feature type="compositionally biased region" description="Low complexity" evidence="2">
    <location>
        <begin position="1"/>
        <end position="31"/>
    </location>
</feature>
<feature type="compositionally biased region" description="Basic and acidic residues" evidence="2">
    <location>
        <begin position="96"/>
        <end position="105"/>
    </location>
</feature>
<evidence type="ECO:0000313" key="4">
    <source>
        <dbReference type="Proteomes" id="UP000799438"/>
    </source>
</evidence>
<feature type="coiled-coil region" evidence="1">
    <location>
        <begin position="55"/>
        <end position="89"/>
    </location>
</feature>
<name>A0A6A6AWY4_9PEZI</name>
<gene>
    <name evidence="3" type="ORF">K452DRAFT_302897</name>
</gene>
<dbReference type="AlphaFoldDB" id="A0A6A6AWY4"/>
<evidence type="ECO:0000256" key="1">
    <source>
        <dbReference type="SAM" id="Coils"/>
    </source>
</evidence>
<evidence type="ECO:0000313" key="3">
    <source>
        <dbReference type="EMBL" id="KAF2136250.1"/>
    </source>
</evidence>